<dbReference type="EMBL" id="JBCNJP010002987">
    <property type="protein sequence ID" value="KAK9050182.1"/>
    <property type="molecule type" value="Genomic_DNA"/>
</dbReference>
<comment type="activity regulation">
    <text evidence="10">Allosterically activated by fructose 2,6-bisphosphate.</text>
</comment>
<evidence type="ECO:0000256" key="7">
    <source>
        <dbReference type="ARBA" id="ARBA00022842"/>
    </source>
</evidence>
<dbReference type="InterPro" id="IPR000023">
    <property type="entry name" value="Phosphofructokinase_dom"/>
</dbReference>
<feature type="binding site" evidence="10">
    <location>
        <begin position="262"/>
        <end position="264"/>
    </location>
    <ligand>
        <name>substrate</name>
    </ligand>
</feature>
<dbReference type="GO" id="GO:0015979">
    <property type="term" value="P:photosynthesis"/>
    <property type="evidence" value="ECO:0007669"/>
    <property type="project" value="TreeGrafter"/>
</dbReference>
<comment type="similarity">
    <text evidence="10">Belongs to the phosphofructokinase type A (PFKA) family. PPi-dependent PFK group II subfamily. Clade 'Long' sub-subfamily.</text>
</comment>
<comment type="subcellular location">
    <subcellularLocation>
        <location evidence="10">Cytoplasm</location>
    </subcellularLocation>
</comment>
<feature type="binding site" evidence="10">
    <location>
        <begin position="428"/>
        <end position="431"/>
    </location>
    <ligand>
        <name>substrate</name>
    </ligand>
</feature>
<dbReference type="Gene3D" id="3.40.50.460">
    <property type="entry name" value="Phosphofructokinase domain"/>
    <property type="match status" value="1"/>
</dbReference>
<dbReference type="InterPro" id="IPR011183">
    <property type="entry name" value="PfpB_PPi_PFK"/>
</dbReference>
<evidence type="ECO:0000256" key="5">
    <source>
        <dbReference type="ARBA" id="ARBA00022723"/>
    </source>
</evidence>
<dbReference type="GO" id="GO:0009749">
    <property type="term" value="P:response to glucose"/>
    <property type="evidence" value="ECO:0007669"/>
    <property type="project" value="TreeGrafter"/>
</dbReference>
<dbReference type="GO" id="GO:0003872">
    <property type="term" value="F:6-phosphofructokinase activity"/>
    <property type="evidence" value="ECO:0007669"/>
    <property type="project" value="UniProtKB-UniRule"/>
</dbReference>
<dbReference type="SUPFAM" id="SSF53784">
    <property type="entry name" value="Phosphofructokinase"/>
    <property type="match status" value="1"/>
</dbReference>
<dbReference type="InterPro" id="IPR022953">
    <property type="entry name" value="ATP_PFK"/>
</dbReference>
<keyword evidence="4 10" id="KW-0808">Transferase</keyword>
<evidence type="ECO:0000256" key="6">
    <source>
        <dbReference type="ARBA" id="ARBA00022777"/>
    </source>
</evidence>
<keyword evidence="3 10" id="KW-0021">Allosteric enzyme</keyword>
<dbReference type="GO" id="GO:0005524">
    <property type="term" value="F:ATP binding"/>
    <property type="evidence" value="ECO:0007669"/>
    <property type="project" value="InterPro"/>
</dbReference>
<dbReference type="Proteomes" id="UP001408789">
    <property type="component" value="Unassembled WGS sequence"/>
</dbReference>
<dbReference type="GO" id="GO:0046872">
    <property type="term" value="F:metal ion binding"/>
    <property type="evidence" value="ECO:0007669"/>
    <property type="project" value="UniProtKB-KW"/>
</dbReference>
<keyword evidence="5 10" id="KW-0479">Metal-binding</keyword>
<evidence type="ECO:0000256" key="10">
    <source>
        <dbReference type="HAMAP-Rule" id="MF_03185"/>
    </source>
</evidence>
<dbReference type="PRINTS" id="PR00476">
    <property type="entry name" value="PHFRCTKINASE"/>
</dbReference>
<comment type="cofactor">
    <cofactor evidence="1 10">
        <name>Mg(2+)</name>
        <dbReference type="ChEBI" id="CHEBI:18420"/>
    </cofactor>
</comment>
<gene>
    <name evidence="10" type="primary">PFP-BETA</name>
    <name evidence="12" type="ORF">SSX86_030849</name>
</gene>
<organism evidence="12 13">
    <name type="scientific">Deinandra increscens subsp. villosa</name>
    <dbReference type="NCBI Taxonomy" id="3103831"/>
    <lineage>
        <taxon>Eukaryota</taxon>
        <taxon>Viridiplantae</taxon>
        <taxon>Streptophyta</taxon>
        <taxon>Embryophyta</taxon>
        <taxon>Tracheophyta</taxon>
        <taxon>Spermatophyta</taxon>
        <taxon>Magnoliopsida</taxon>
        <taxon>eudicotyledons</taxon>
        <taxon>Gunneridae</taxon>
        <taxon>Pentapetalae</taxon>
        <taxon>asterids</taxon>
        <taxon>campanulids</taxon>
        <taxon>Asterales</taxon>
        <taxon>Asteraceae</taxon>
        <taxon>Asteroideae</taxon>
        <taxon>Heliantheae alliance</taxon>
        <taxon>Madieae</taxon>
        <taxon>Madiinae</taxon>
        <taxon>Deinandra</taxon>
    </lineage>
</organism>
<feature type="active site" description="Proton acceptor" evidence="10">
    <location>
        <position position="217"/>
    </location>
</feature>
<name>A0AAP0CB22_9ASTR</name>
<dbReference type="NCBIfam" id="TIGR02477">
    <property type="entry name" value="PFKA_PPi"/>
    <property type="match status" value="1"/>
</dbReference>
<dbReference type="NCBIfam" id="NF005482">
    <property type="entry name" value="PRK07085.1"/>
    <property type="match status" value="1"/>
</dbReference>
<dbReference type="GO" id="GO:0006002">
    <property type="term" value="P:fructose 6-phosphate metabolic process"/>
    <property type="evidence" value="ECO:0007669"/>
    <property type="project" value="InterPro"/>
</dbReference>
<keyword evidence="8 10" id="KW-0324">Glycolysis</keyword>
<proteinExistence type="inferred from homology"/>
<comment type="catalytic activity">
    <reaction evidence="9 10">
        <text>beta-D-fructose 6-phosphate + diphosphate = beta-D-fructose 1,6-bisphosphate + phosphate + H(+)</text>
        <dbReference type="Rhea" id="RHEA:13613"/>
        <dbReference type="ChEBI" id="CHEBI:15378"/>
        <dbReference type="ChEBI" id="CHEBI:32966"/>
        <dbReference type="ChEBI" id="CHEBI:33019"/>
        <dbReference type="ChEBI" id="CHEBI:43474"/>
        <dbReference type="ChEBI" id="CHEBI:57634"/>
        <dbReference type="EC" id="2.7.1.90"/>
    </reaction>
</comment>
<dbReference type="HAMAP" id="MF_01980">
    <property type="entry name" value="Phosphofructokinase_II_Long"/>
    <property type="match status" value="1"/>
</dbReference>
<evidence type="ECO:0000256" key="9">
    <source>
        <dbReference type="ARBA" id="ARBA00048072"/>
    </source>
</evidence>
<dbReference type="PANTHER" id="PTHR43650">
    <property type="entry name" value="PYROPHOSPHATE--FRUCTOSE 6-PHOSPHATE 1-PHOSPHOTRANSFERASE"/>
    <property type="match status" value="1"/>
</dbReference>
<feature type="binding site" evidence="10">
    <location>
        <begin position="215"/>
        <end position="217"/>
    </location>
    <ligand>
        <name>substrate</name>
    </ligand>
</feature>
<comment type="subunit">
    <text evidence="10">Tetramer of two alpha (regulatory) and two beta (catalytic) chains.</text>
</comment>
<dbReference type="Gene3D" id="3.40.50.450">
    <property type="match status" value="1"/>
</dbReference>
<keyword evidence="2 10" id="KW-0963">Cytoplasm</keyword>
<feature type="binding site" evidence="10">
    <location>
        <position position="187"/>
    </location>
    <ligand>
        <name>Mg(2+)</name>
        <dbReference type="ChEBI" id="CHEBI:18420"/>
        <note>catalytic</note>
    </ligand>
</feature>
<dbReference type="GO" id="GO:0005829">
    <property type="term" value="C:cytosol"/>
    <property type="evidence" value="ECO:0007669"/>
    <property type="project" value="TreeGrafter"/>
</dbReference>
<comment type="caution">
    <text evidence="12">The sequence shown here is derived from an EMBL/GenBank/DDBJ whole genome shotgun (WGS) entry which is preliminary data.</text>
</comment>
<evidence type="ECO:0000313" key="13">
    <source>
        <dbReference type="Proteomes" id="UP001408789"/>
    </source>
</evidence>
<feature type="domain" description="Phosphofructokinase" evidence="11">
    <location>
        <begin position="85"/>
        <end position="398"/>
    </location>
</feature>
<keyword evidence="13" id="KW-1185">Reference proteome</keyword>
<keyword evidence="6 10" id="KW-0418">Kinase</keyword>
<evidence type="ECO:0000256" key="1">
    <source>
        <dbReference type="ARBA" id="ARBA00001946"/>
    </source>
</evidence>
<comment type="pathway">
    <text evidence="10">Carbohydrate degradation; glycolysis; D-glyceraldehyde 3-phosphate and glycerone phosphate from D-glucose: step 3/4.</text>
</comment>
<dbReference type="PIRSF" id="PIRSF005677">
    <property type="entry name" value="PPi_PFK_PfpB"/>
    <property type="match status" value="1"/>
</dbReference>
<dbReference type="PANTHER" id="PTHR43650:SF6">
    <property type="entry name" value="PYROPHOSPHATE--FRUCTOSE 6-PHOSPHATE 1-PHOSPHOTRANSFERASE SUBUNIT BETA"/>
    <property type="match status" value="1"/>
</dbReference>
<feature type="site" description="Important for catalytic activity and substrate specificity; stabilizes the transition state when the phosphoryl donor is PPi; prevents ATP from binding by mimicking the alpha-phosphate group of ATP" evidence="10">
    <location>
        <position position="188"/>
    </location>
</feature>
<dbReference type="Gene3D" id="1.10.10.480">
    <property type="entry name" value="Phosphofructokinase, domain 3"/>
    <property type="match status" value="1"/>
</dbReference>
<protein>
    <recommendedName>
        <fullName evidence="10">Pyrophosphate--fructose 6-phosphate 1-phosphotransferase subunit beta</fullName>
        <shortName evidence="10">PFP</shortName>
        <ecNumber evidence="10">2.7.1.90</ecNumber>
    </recommendedName>
    <alternativeName>
        <fullName evidence="10">6-phosphofructokinase, pyrophosphate dependent</fullName>
    </alternativeName>
    <alternativeName>
        <fullName evidence="10">PPi-PFK</fullName>
    </alternativeName>
    <alternativeName>
        <fullName evidence="10">Pyrophosphate-dependent 6-phosphofructose-1-kinase</fullName>
    </alternativeName>
</protein>
<evidence type="ECO:0000259" key="11">
    <source>
        <dbReference type="Pfam" id="PF00365"/>
    </source>
</evidence>
<comment type="function">
    <text evidence="10">Catalytic subunit of pyrophosphate--fructose 6-phosphate 1-phosphotransferase. Catalyzes the phosphorylation of D-fructose 6-phosphate, the first committing step of glycolysis. Uses inorganic phosphate (PPi) as phosphoryl donor instead of ATP like common ATP-dependent phosphofructokinases (ATP-PFKs), which renders the reaction reversible, and can thus function both in glycolysis and gluconeogenesis.</text>
</comment>
<keyword evidence="7 10" id="KW-0460">Magnesium</keyword>
<dbReference type="EC" id="2.7.1.90" evidence="10"/>
<dbReference type="GO" id="GO:0047334">
    <property type="term" value="F:diphosphate-fructose-6-phosphate 1-phosphotransferase activity"/>
    <property type="evidence" value="ECO:0007669"/>
    <property type="project" value="UniProtKB-EC"/>
</dbReference>
<reference evidence="12 13" key="1">
    <citation type="submission" date="2024-04" db="EMBL/GenBank/DDBJ databases">
        <title>The reference genome of an endangered Asteraceae, Deinandra increscens subsp. villosa, native to the Central Coast of California.</title>
        <authorList>
            <person name="Guilliams M."/>
            <person name="Hasenstab-Lehman K."/>
            <person name="Meyer R."/>
            <person name="Mcevoy S."/>
        </authorList>
    </citation>
    <scope>NUCLEOTIDE SEQUENCE [LARGE SCALE GENOMIC DNA]</scope>
    <source>
        <tissue evidence="12">Leaf</tissue>
    </source>
</reference>
<dbReference type="Pfam" id="PF00365">
    <property type="entry name" value="PFK"/>
    <property type="match status" value="1"/>
</dbReference>
<feature type="binding site" evidence="10">
    <location>
        <position position="323"/>
    </location>
    <ligand>
        <name>substrate</name>
    </ligand>
</feature>
<dbReference type="InterPro" id="IPR035966">
    <property type="entry name" value="PKF_sf"/>
</dbReference>
<accession>A0AAP0CB22</accession>
<evidence type="ECO:0000256" key="8">
    <source>
        <dbReference type="ARBA" id="ARBA00023152"/>
    </source>
</evidence>
<dbReference type="AlphaFoldDB" id="A0AAP0CB22"/>
<evidence type="ECO:0000256" key="2">
    <source>
        <dbReference type="ARBA" id="ARBA00022490"/>
    </source>
</evidence>
<evidence type="ECO:0000256" key="4">
    <source>
        <dbReference type="ARBA" id="ARBA00022679"/>
    </source>
</evidence>
<dbReference type="FunFam" id="1.10.10.480:FF:000002">
    <property type="entry name" value="Pyrophosphate--fructose 6-phosphate 1-phosphotransferase subunit beta"/>
    <property type="match status" value="1"/>
</dbReference>
<feature type="site" description="Important for catalytic activity; stabilizes the transition state when the phosphoryl donor is PPi" evidence="10">
    <location>
        <position position="214"/>
    </location>
</feature>
<comment type="caution">
    <text evidence="10">Lacks conserved residue(s) required for the propagation of feature annotation.</text>
</comment>
<evidence type="ECO:0000256" key="3">
    <source>
        <dbReference type="ARBA" id="ARBA00022533"/>
    </source>
</evidence>
<evidence type="ECO:0000313" key="12">
    <source>
        <dbReference type="EMBL" id="KAK9050182.1"/>
    </source>
</evidence>
<sequence length="555" mass="60726">MPAAVVNGVVKPGRSTSVYSELETSRLKVSPPLPSVLKSSFEVIDGPKTSAAGNPDEIAKHFPKLFGQPSVSLKAGGSLPRQSLKIGIVLSGGQAPGGHNVISGIFDYLQNRTQGSTIYGFKGGPAGIIKCKYVRLTSEFVYPYRNQGGFDMICSGRDKIETPEQFKAAQETAKMLDLDGIVVIGGDDSNTNACLLAENFRAKNLKTRVIGCPKTIDGDLKCKEVPTSFGFDTACKIYSEMIGNLMVDARSTGKYYHFVRLMGRAASHITLECALQTHPNIAIIGEEVAAQKQTLKNVTNYITNIICKRADAGYNYGIILIPEGLIDFIPEVQQLIAELNEILAHDVVDREGAWKKKLRSQSHELFETLPKAIQEQLLLERDPHGNVQVAKIETEKMLIQMVEAELENKRKEGKYKKDFKGQPHFFGYEGRCGLPSIFDSNYCYALGYGAAALLHTGKTGLISSVGNLGAPVENWTVGGTALTSLMDVERRHGKFKPVIKKAIVELEGAPFKKFASMRDEWSLKNRYINPGPVQFVGPASDVINHTLRLELGSQA</sequence>
<feature type="binding site" evidence="10">
    <location>
        <begin position="254"/>
        <end position="255"/>
    </location>
    <ligand>
        <name>substrate</name>
        <note>ligand shared between dimeric partners</note>
    </ligand>
</feature>
<feature type="binding site" evidence="10">
    <location>
        <position position="93"/>
    </location>
    <ligand>
        <name>diphosphate</name>
        <dbReference type="ChEBI" id="CHEBI:33019"/>
    </ligand>
</feature>